<comment type="caution">
    <text evidence="11">The sequence shown here is derived from an EMBL/GenBank/DDBJ whole genome shotgun (WGS) entry which is preliminary data.</text>
</comment>
<dbReference type="GO" id="GO:0005634">
    <property type="term" value="C:nucleus"/>
    <property type="evidence" value="ECO:0007669"/>
    <property type="project" value="UniProtKB-SubCell"/>
</dbReference>
<feature type="region of interest" description="Disordered" evidence="9">
    <location>
        <begin position="541"/>
        <end position="717"/>
    </location>
</feature>
<proteinExistence type="inferred from homology"/>
<dbReference type="PRINTS" id="PR00056">
    <property type="entry name" value="HSFDOMAIN"/>
</dbReference>
<dbReference type="SMART" id="SM00415">
    <property type="entry name" value="HSF"/>
    <property type="match status" value="1"/>
</dbReference>
<feature type="compositionally biased region" description="Polar residues" evidence="9">
    <location>
        <begin position="619"/>
        <end position="633"/>
    </location>
</feature>
<dbReference type="Pfam" id="PF00447">
    <property type="entry name" value="HSF_DNA-bind"/>
    <property type="match status" value="1"/>
</dbReference>
<evidence type="ECO:0000256" key="4">
    <source>
        <dbReference type="ARBA" id="ARBA00023125"/>
    </source>
</evidence>
<comment type="subunit">
    <text evidence="7">Homotrimer. Homotrimerization increases the affinity of HSF1 to DNA. Interacts with transcriptional coregulator SSA1 on chromatin.</text>
</comment>
<comment type="subcellular location">
    <subcellularLocation>
        <location evidence="1">Nucleus</location>
    </subcellularLocation>
</comment>
<feature type="compositionally biased region" description="Basic and acidic residues" evidence="9">
    <location>
        <begin position="647"/>
        <end position="659"/>
    </location>
</feature>
<feature type="region of interest" description="Disordered" evidence="9">
    <location>
        <begin position="430"/>
        <end position="489"/>
    </location>
</feature>
<dbReference type="PANTHER" id="PTHR10015:SF427">
    <property type="entry name" value="HEAT SHOCK FACTOR PROTEIN"/>
    <property type="match status" value="1"/>
</dbReference>
<dbReference type="EMBL" id="LAVV01007220">
    <property type="protein sequence ID" value="KNZ56680.1"/>
    <property type="molecule type" value="Genomic_DNA"/>
</dbReference>
<gene>
    <name evidence="11" type="ORF">VP01_2345g2</name>
</gene>
<dbReference type="AlphaFoldDB" id="A0A0L6V979"/>
<keyword evidence="4" id="KW-0238">DNA-binding</keyword>
<evidence type="ECO:0000313" key="11">
    <source>
        <dbReference type="EMBL" id="KNZ56680.1"/>
    </source>
</evidence>
<name>A0A0L6V979_9BASI</name>
<keyword evidence="6" id="KW-0539">Nucleus</keyword>
<dbReference type="InterPro" id="IPR036388">
    <property type="entry name" value="WH-like_DNA-bd_sf"/>
</dbReference>
<dbReference type="GO" id="GO:0003700">
    <property type="term" value="F:DNA-binding transcription factor activity"/>
    <property type="evidence" value="ECO:0007669"/>
    <property type="project" value="InterPro"/>
</dbReference>
<keyword evidence="12" id="KW-1185">Reference proteome</keyword>
<evidence type="ECO:0000256" key="2">
    <source>
        <dbReference type="ARBA" id="ARBA00006403"/>
    </source>
</evidence>
<feature type="region of interest" description="Disordered" evidence="9">
    <location>
        <begin position="141"/>
        <end position="328"/>
    </location>
</feature>
<dbReference type="FunFam" id="1.10.10.10:FF:000027">
    <property type="entry name" value="Heat shock transcription factor 1"/>
    <property type="match status" value="1"/>
</dbReference>
<feature type="compositionally biased region" description="Basic residues" evidence="9">
    <location>
        <begin position="199"/>
        <end position="209"/>
    </location>
</feature>
<dbReference type="InterPro" id="IPR000232">
    <property type="entry name" value="HSF_DNA-bd"/>
</dbReference>
<accession>A0A0L6V979</accession>
<feature type="compositionally biased region" description="Acidic residues" evidence="9">
    <location>
        <begin position="548"/>
        <end position="594"/>
    </location>
</feature>
<dbReference type="STRING" id="27349.A0A0L6V979"/>
<evidence type="ECO:0000256" key="9">
    <source>
        <dbReference type="SAM" id="MobiDB-lite"/>
    </source>
</evidence>
<dbReference type="OrthoDB" id="60033at2759"/>
<dbReference type="Proteomes" id="UP000037035">
    <property type="component" value="Unassembled WGS sequence"/>
</dbReference>
<feature type="compositionally biased region" description="Polar residues" evidence="9">
    <location>
        <begin position="305"/>
        <end position="322"/>
    </location>
</feature>
<protein>
    <recommendedName>
        <fullName evidence="10">HSF-type DNA-binding domain-containing protein</fullName>
    </recommendedName>
</protein>
<organism evidence="11 12">
    <name type="scientific">Puccinia sorghi</name>
    <dbReference type="NCBI Taxonomy" id="27349"/>
    <lineage>
        <taxon>Eukaryota</taxon>
        <taxon>Fungi</taxon>
        <taxon>Dikarya</taxon>
        <taxon>Basidiomycota</taxon>
        <taxon>Pucciniomycotina</taxon>
        <taxon>Pucciniomycetes</taxon>
        <taxon>Pucciniales</taxon>
        <taxon>Pucciniaceae</taxon>
        <taxon>Puccinia</taxon>
    </lineage>
</organism>
<comment type="similarity">
    <text evidence="2 8">Belongs to the HSF family.</text>
</comment>
<keyword evidence="3" id="KW-0805">Transcription regulation</keyword>
<feature type="compositionally biased region" description="Polar residues" evidence="9">
    <location>
        <begin position="436"/>
        <end position="446"/>
    </location>
</feature>
<feature type="compositionally biased region" description="Polar residues" evidence="9">
    <location>
        <begin position="457"/>
        <end position="469"/>
    </location>
</feature>
<evidence type="ECO:0000256" key="1">
    <source>
        <dbReference type="ARBA" id="ARBA00004123"/>
    </source>
</evidence>
<evidence type="ECO:0000256" key="5">
    <source>
        <dbReference type="ARBA" id="ARBA00023163"/>
    </source>
</evidence>
<evidence type="ECO:0000256" key="3">
    <source>
        <dbReference type="ARBA" id="ARBA00023015"/>
    </source>
</evidence>
<feature type="domain" description="HSF-type DNA-binding" evidence="10">
    <location>
        <begin position="44"/>
        <end position="141"/>
    </location>
</feature>
<dbReference type="InterPro" id="IPR036390">
    <property type="entry name" value="WH_DNA-bd_sf"/>
</dbReference>
<feature type="compositionally biased region" description="Polar residues" evidence="9">
    <location>
        <begin position="150"/>
        <end position="169"/>
    </location>
</feature>
<reference evidence="11 12" key="1">
    <citation type="submission" date="2015-08" db="EMBL/GenBank/DDBJ databases">
        <title>Next Generation Sequencing and Analysis of the Genome of Puccinia sorghi L Schw, the Causal Agent of Maize Common Rust.</title>
        <authorList>
            <person name="Rochi L."/>
            <person name="Burguener G."/>
            <person name="Darino M."/>
            <person name="Turjanski A."/>
            <person name="Kreff E."/>
            <person name="Dieguez M.J."/>
            <person name="Sacco F."/>
        </authorList>
    </citation>
    <scope>NUCLEOTIDE SEQUENCE [LARGE SCALE GENOMIC DNA]</scope>
    <source>
        <strain evidence="11 12">RO10H11247</strain>
    </source>
</reference>
<evidence type="ECO:0000313" key="12">
    <source>
        <dbReference type="Proteomes" id="UP000037035"/>
    </source>
</evidence>
<keyword evidence="5" id="KW-0804">Transcription</keyword>
<evidence type="ECO:0000259" key="10">
    <source>
        <dbReference type="SMART" id="SM00415"/>
    </source>
</evidence>
<dbReference type="GO" id="GO:0043565">
    <property type="term" value="F:sequence-specific DNA binding"/>
    <property type="evidence" value="ECO:0007669"/>
    <property type="project" value="InterPro"/>
</dbReference>
<evidence type="ECO:0000256" key="8">
    <source>
        <dbReference type="RuleBase" id="RU004020"/>
    </source>
</evidence>
<sequence>MGSAGAEDKMSASQSILQKTGKTQAAFVPKLFMYVLLMVKNMKQPTPEDPNPEQPLISWSKTGDVFCVFDPIEFSRVILPLHFKHNNWQSFVRQLNMYGFHKVNDLLSSSHSQTESIQAWEFQHPHFKRDRPDLLPMIKRKSTKHHGASKPSSNSNNTSAINPQATKQQVGEIHPQRHIIPPSHGVPGRAGPRAIQSSSHHHHHHHHTSRVLPSTAHYNSLHHSKQPPPPPQFVHTGKTNHNLTNPPPRPPALYPILTHQFQYTHSTHSQLKSSPLTTHSNTKGSPTTRANPQSVIPCSPRSGRHPTSTGRPITSQSQQSPRCNLEEEEVTERSFSWSSVRETCSRSDSSLCRIEDELRRLNHTLAHRDPSGDHIFSVLGLIVELIMLLVDHQQVKVAPTQHEKLARYVHSAKEALGRLEVSNFCSHQSLRRCSGAPSTDSVSPVSTDPLERDNNMRSKLNSADSNFPQTATTTTTTTDGPSSAGWTVRPRWADRMLSSRSLPPLNTLTIAQCPPPTYNSSAALPASINRLMNVDTEEHPKVAVNSEEYQEEESQEEAEDEEEEGEGEGEGEESDDLDDVSYADEHEETDDDDAHEATRACDEGNGVVSGHGEPHSAADQHSFSDQLSSSHGGSTPERDADEPDVDPEQRRHSHGEMKRITYHKRPYNNNNEDVANGPGPAAAAHETSNITTILHQDAAHRHRKRPRAQEPPDLSPA</sequence>
<dbReference type="PANTHER" id="PTHR10015">
    <property type="entry name" value="HEAT SHOCK TRANSCRIPTION FACTOR"/>
    <property type="match status" value="1"/>
</dbReference>
<evidence type="ECO:0000256" key="7">
    <source>
        <dbReference type="ARBA" id="ARBA00062171"/>
    </source>
</evidence>
<dbReference type="Gene3D" id="1.10.10.10">
    <property type="entry name" value="Winged helix-like DNA-binding domain superfamily/Winged helix DNA-binding domain"/>
    <property type="match status" value="1"/>
</dbReference>
<evidence type="ECO:0000256" key="6">
    <source>
        <dbReference type="ARBA" id="ARBA00023242"/>
    </source>
</evidence>
<dbReference type="SUPFAM" id="SSF46785">
    <property type="entry name" value="Winged helix' DNA-binding domain"/>
    <property type="match status" value="1"/>
</dbReference>
<feature type="compositionally biased region" description="Polar residues" evidence="9">
    <location>
        <begin position="259"/>
        <end position="296"/>
    </location>
</feature>
<dbReference type="VEuPathDB" id="FungiDB:VP01_2345g2"/>